<reference evidence="2 3" key="1">
    <citation type="submission" date="2017-07" db="EMBL/GenBank/DDBJ databases">
        <title>Phylogenetic study on the rhizospheric bacterium Ochrobactrum sp. A44.</title>
        <authorList>
            <person name="Krzyzanowska D.M."/>
            <person name="Ossowicki A."/>
            <person name="Rajewska M."/>
            <person name="Maciag T."/>
            <person name="Kaczynski Z."/>
            <person name="Czerwicka M."/>
            <person name="Jafra S."/>
        </authorList>
    </citation>
    <scope>NUCLEOTIDE SEQUENCE [LARGE SCALE GENOMIC DNA]</scope>
    <source>
        <strain evidence="2 3">A44</strain>
    </source>
</reference>
<dbReference type="GO" id="GO:0006749">
    <property type="term" value="P:glutathione metabolic process"/>
    <property type="evidence" value="ECO:0007669"/>
    <property type="project" value="TreeGrafter"/>
</dbReference>
<dbReference type="AlphaFoldDB" id="A0A248UET7"/>
<evidence type="ECO:0000313" key="2">
    <source>
        <dbReference type="EMBL" id="ASV84839.1"/>
    </source>
</evidence>
<dbReference type="InterPro" id="IPR001853">
    <property type="entry name" value="DSBA-like_thioredoxin_dom"/>
</dbReference>
<gene>
    <name evidence="2" type="ORF">CES85_5643</name>
</gene>
<name>A0A248UET7_9HYPH</name>
<organism evidence="2 3">
    <name type="scientific">Ochrobactrum quorumnocens</name>
    <dbReference type="NCBI Taxonomy" id="271865"/>
    <lineage>
        <taxon>Bacteria</taxon>
        <taxon>Pseudomonadati</taxon>
        <taxon>Pseudomonadota</taxon>
        <taxon>Alphaproteobacteria</taxon>
        <taxon>Hyphomicrobiales</taxon>
        <taxon>Brucellaceae</taxon>
        <taxon>Brucella/Ochrobactrum group</taxon>
        <taxon>Ochrobactrum</taxon>
    </lineage>
</organism>
<protein>
    <submittedName>
        <fullName evidence="2">DSBA-like thioredoxin domain protein</fullName>
    </submittedName>
</protein>
<dbReference type="Gene3D" id="3.40.30.10">
    <property type="entry name" value="Glutaredoxin"/>
    <property type="match status" value="1"/>
</dbReference>
<dbReference type="Proteomes" id="UP000215256">
    <property type="component" value="Chromosome 2"/>
</dbReference>
<dbReference type="PANTHER" id="PTHR42943">
    <property type="entry name" value="GLUTATHIONE S-TRANSFERASE KAPPA"/>
    <property type="match status" value="1"/>
</dbReference>
<dbReference type="InterPro" id="IPR051924">
    <property type="entry name" value="GST_Kappa/NadH"/>
</dbReference>
<evidence type="ECO:0000313" key="3">
    <source>
        <dbReference type="Proteomes" id="UP000215256"/>
    </source>
</evidence>
<dbReference type="InterPro" id="IPR036249">
    <property type="entry name" value="Thioredoxin-like_sf"/>
</dbReference>
<dbReference type="GO" id="GO:0004364">
    <property type="term" value="F:glutathione transferase activity"/>
    <property type="evidence" value="ECO:0007669"/>
    <property type="project" value="TreeGrafter"/>
</dbReference>
<dbReference type="Pfam" id="PF01323">
    <property type="entry name" value="DSBA"/>
    <property type="match status" value="1"/>
</dbReference>
<feature type="domain" description="DSBA-like thioredoxin" evidence="1">
    <location>
        <begin position="1"/>
        <end position="103"/>
    </location>
</feature>
<proteinExistence type="predicted"/>
<dbReference type="GO" id="GO:0004602">
    <property type="term" value="F:glutathione peroxidase activity"/>
    <property type="evidence" value="ECO:0007669"/>
    <property type="project" value="TreeGrafter"/>
</dbReference>
<dbReference type="KEGG" id="och:CES85_5643"/>
<evidence type="ECO:0000259" key="1">
    <source>
        <dbReference type="Pfam" id="PF01323"/>
    </source>
</evidence>
<dbReference type="SUPFAM" id="SSF52833">
    <property type="entry name" value="Thioredoxin-like"/>
    <property type="match status" value="1"/>
</dbReference>
<dbReference type="EMBL" id="CP022603">
    <property type="protein sequence ID" value="ASV84839.1"/>
    <property type="molecule type" value="Genomic_DNA"/>
</dbReference>
<sequence>MARAVIVAEVEDRAAVTLALFRAIWSDGRSLATSQAVVEELASAGIETAVIAARIDTEEAVMQLDKLTDEAATRGVFGSPTMIVNNEMFFGNDRIDFLREELARVEAAA</sequence>
<dbReference type="PANTHER" id="PTHR42943:SF2">
    <property type="entry name" value="GLUTATHIONE S-TRANSFERASE KAPPA 1"/>
    <property type="match status" value="1"/>
</dbReference>
<accession>A0A248UET7</accession>